<evidence type="ECO:0000256" key="1">
    <source>
        <dbReference type="SAM" id="Phobius"/>
    </source>
</evidence>
<accession>A0A848IXP5</accession>
<keyword evidence="3" id="KW-1185">Reference proteome</keyword>
<keyword evidence="1" id="KW-0812">Transmembrane</keyword>
<evidence type="ECO:0000313" key="2">
    <source>
        <dbReference type="EMBL" id="NMM47050.1"/>
    </source>
</evidence>
<gene>
    <name evidence="2" type="ORF">HH304_01460</name>
</gene>
<feature type="transmembrane region" description="Helical" evidence="1">
    <location>
        <begin position="67"/>
        <end position="89"/>
    </location>
</feature>
<dbReference type="Proteomes" id="UP000559010">
    <property type="component" value="Unassembled WGS sequence"/>
</dbReference>
<reference evidence="2 3" key="1">
    <citation type="submission" date="2020-04" db="EMBL/GenBank/DDBJ databases">
        <title>Flammeovirgaceae bacterium KN852 isolated from deep sea.</title>
        <authorList>
            <person name="Zhang D.-C."/>
        </authorList>
    </citation>
    <scope>NUCLEOTIDE SEQUENCE [LARGE SCALE GENOMIC DNA]</scope>
    <source>
        <strain evidence="2 3">KN852</strain>
    </source>
</reference>
<comment type="caution">
    <text evidence="2">The sequence shown here is derived from an EMBL/GenBank/DDBJ whole genome shotgun (WGS) entry which is preliminary data.</text>
</comment>
<dbReference type="RefSeq" id="WP_169677665.1">
    <property type="nucleotide sequence ID" value="NZ_JABBNU010000001.1"/>
</dbReference>
<dbReference type="InterPro" id="IPR009937">
    <property type="entry name" value="Phage_holin_3_6"/>
</dbReference>
<protein>
    <recommendedName>
        <fullName evidence="4">Phage holin family protein</fullName>
    </recommendedName>
</protein>
<proteinExistence type="predicted"/>
<evidence type="ECO:0008006" key="4">
    <source>
        <dbReference type="Google" id="ProtNLM"/>
    </source>
</evidence>
<keyword evidence="1" id="KW-0472">Membrane</keyword>
<name>A0A848IXP5_9BACT</name>
<organism evidence="2 3">
    <name type="scientific">Marinigracilibium pacificum</name>
    <dbReference type="NCBI Taxonomy" id="2729599"/>
    <lineage>
        <taxon>Bacteria</taxon>
        <taxon>Pseudomonadati</taxon>
        <taxon>Bacteroidota</taxon>
        <taxon>Cytophagia</taxon>
        <taxon>Cytophagales</taxon>
        <taxon>Flammeovirgaceae</taxon>
        <taxon>Marinigracilibium</taxon>
    </lineage>
</organism>
<dbReference type="AlphaFoldDB" id="A0A848IXP5"/>
<sequence length="115" mass="13130">MYKSLIEAFNKFIENKLELTKLEIEQRLALIITHVVAIIFFISTLSMFILFVSILLALAIAHWTDSILIGFGSVTLVYAILALTTYNISRSPSFKKKIRDYLITLFDKKIAENGQ</sequence>
<evidence type="ECO:0000313" key="3">
    <source>
        <dbReference type="Proteomes" id="UP000559010"/>
    </source>
</evidence>
<feature type="transmembrane region" description="Helical" evidence="1">
    <location>
        <begin position="28"/>
        <end position="61"/>
    </location>
</feature>
<dbReference type="EMBL" id="JABBNU010000001">
    <property type="protein sequence ID" value="NMM47050.1"/>
    <property type="molecule type" value="Genomic_DNA"/>
</dbReference>
<dbReference type="Pfam" id="PF07332">
    <property type="entry name" value="Phage_holin_3_6"/>
    <property type="match status" value="1"/>
</dbReference>
<keyword evidence="1" id="KW-1133">Transmembrane helix</keyword>